<evidence type="ECO:0000259" key="10">
    <source>
        <dbReference type="Pfam" id="PF08245"/>
    </source>
</evidence>
<dbReference type="Pfam" id="PF02875">
    <property type="entry name" value="Mur_ligase_C"/>
    <property type="match status" value="1"/>
</dbReference>
<dbReference type="Proteomes" id="UP001500359">
    <property type="component" value="Unassembled WGS sequence"/>
</dbReference>
<dbReference type="Gene3D" id="3.40.50.720">
    <property type="entry name" value="NAD(P)-binding Rossmann-like Domain"/>
    <property type="match status" value="1"/>
</dbReference>
<comment type="similarity">
    <text evidence="7">Belongs to the MurCDEF family.</text>
</comment>
<comment type="function">
    <text evidence="7 8">Cell wall formation. Catalyzes the addition of glutamate to the nucleotide precursor UDP-N-acetylmuramoyl-L-alanine (UMA).</text>
</comment>
<dbReference type="EMBL" id="BAAAFD010000003">
    <property type="protein sequence ID" value="GAA0855537.1"/>
    <property type="molecule type" value="Genomic_DNA"/>
</dbReference>
<keyword evidence="3 7" id="KW-0963">Cytoplasm</keyword>
<comment type="subcellular location">
    <subcellularLocation>
        <location evidence="1 7 8">Cytoplasm</location>
    </subcellularLocation>
</comment>
<evidence type="ECO:0000313" key="11">
    <source>
        <dbReference type="EMBL" id="GAA0855537.1"/>
    </source>
</evidence>
<evidence type="ECO:0000256" key="5">
    <source>
        <dbReference type="ARBA" id="ARBA00022741"/>
    </source>
</evidence>
<dbReference type="Pfam" id="PF08245">
    <property type="entry name" value="Mur_ligase_M"/>
    <property type="match status" value="1"/>
</dbReference>
<dbReference type="RefSeq" id="WP_343858196.1">
    <property type="nucleotide sequence ID" value="NZ_BAAAFD010000003.1"/>
</dbReference>
<keyword evidence="7 8" id="KW-0132">Cell division</keyword>
<keyword evidence="12" id="KW-1185">Reference proteome</keyword>
<keyword evidence="7 8" id="KW-0961">Cell wall biogenesis/degradation</keyword>
<dbReference type="NCBIfam" id="TIGR01087">
    <property type="entry name" value="murD"/>
    <property type="match status" value="1"/>
</dbReference>
<accession>A0ABN1LG11</accession>
<keyword evidence="5 7" id="KW-0547">Nucleotide-binding</keyword>
<dbReference type="SUPFAM" id="SSF53244">
    <property type="entry name" value="MurD-like peptide ligases, peptide-binding domain"/>
    <property type="match status" value="1"/>
</dbReference>
<name>A0ABN1LG11_9ALTE</name>
<dbReference type="PANTHER" id="PTHR43692:SF1">
    <property type="entry name" value="UDP-N-ACETYLMURAMOYLALANINE--D-GLUTAMATE LIGASE"/>
    <property type="match status" value="1"/>
</dbReference>
<dbReference type="SUPFAM" id="SSF51984">
    <property type="entry name" value="MurCD N-terminal domain"/>
    <property type="match status" value="1"/>
</dbReference>
<evidence type="ECO:0000259" key="9">
    <source>
        <dbReference type="Pfam" id="PF02875"/>
    </source>
</evidence>
<organism evidence="11 12">
    <name type="scientific">Aliiglaciecola litoralis</name>
    <dbReference type="NCBI Taxonomy" id="582857"/>
    <lineage>
        <taxon>Bacteria</taxon>
        <taxon>Pseudomonadati</taxon>
        <taxon>Pseudomonadota</taxon>
        <taxon>Gammaproteobacteria</taxon>
        <taxon>Alteromonadales</taxon>
        <taxon>Alteromonadaceae</taxon>
        <taxon>Aliiglaciecola</taxon>
    </lineage>
</organism>
<dbReference type="SUPFAM" id="SSF53623">
    <property type="entry name" value="MurD-like peptide ligases, catalytic domain"/>
    <property type="match status" value="1"/>
</dbReference>
<evidence type="ECO:0000256" key="2">
    <source>
        <dbReference type="ARBA" id="ARBA00004752"/>
    </source>
</evidence>
<sequence>MQLSDLKNSNAVVVGLGLTGQACARFLVEQGAKVTAMDRSADVGVLTGVTLLSGDFDADVLCAADLVILSPGVNPLLPAIQAALQSGTKVMGDVELFAQFNTLPVIAITGSNGKSTVTCLVTEILNQGGIKAQMGGNIGTPVLELLESDAEVLVLELSSFQLETLDSLKPECATILNVCEDHLDRHIVLNAYIAAKQRVYQHASICVANRDDVQTWPKDYQPKYSFGLSQSPVGLSWDESNRCILDDGEPLVYEQECGIQGLHNVLNMQAAICCVKSFNIAKDAIRTALHNFKGLAHRFELINSTDKVRWINDSKATNIGATIAAIESLKDRQGGKLILIAGGDGKNANFTELQPILLEAVDLLITLGKDGQEIASLKPGSIEVNTLQEAVEFAHNIVESGDIVLLSPACASLDMFDNYQHRGDVFKRAVQQVVS</sequence>
<dbReference type="PROSITE" id="PS51257">
    <property type="entry name" value="PROKAR_LIPOPROTEIN"/>
    <property type="match status" value="1"/>
</dbReference>
<dbReference type="PANTHER" id="PTHR43692">
    <property type="entry name" value="UDP-N-ACETYLMURAMOYLALANINE--D-GLUTAMATE LIGASE"/>
    <property type="match status" value="1"/>
</dbReference>
<evidence type="ECO:0000256" key="4">
    <source>
        <dbReference type="ARBA" id="ARBA00022598"/>
    </source>
</evidence>
<gene>
    <name evidence="7 11" type="primary">murD</name>
    <name evidence="11" type="ORF">GCM10009114_14600</name>
</gene>
<evidence type="ECO:0000256" key="8">
    <source>
        <dbReference type="RuleBase" id="RU003664"/>
    </source>
</evidence>
<keyword evidence="7 8" id="KW-0131">Cell cycle</keyword>
<dbReference type="HAMAP" id="MF_00639">
    <property type="entry name" value="MurD"/>
    <property type="match status" value="1"/>
</dbReference>
<proteinExistence type="inferred from homology"/>
<dbReference type="GO" id="GO:0016874">
    <property type="term" value="F:ligase activity"/>
    <property type="evidence" value="ECO:0007669"/>
    <property type="project" value="UniProtKB-KW"/>
</dbReference>
<evidence type="ECO:0000256" key="1">
    <source>
        <dbReference type="ARBA" id="ARBA00004496"/>
    </source>
</evidence>
<dbReference type="InterPro" id="IPR005762">
    <property type="entry name" value="MurD"/>
</dbReference>
<dbReference type="Pfam" id="PF21799">
    <property type="entry name" value="MurD-like_N"/>
    <property type="match status" value="1"/>
</dbReference>
<keyword evidence="7 8" id="KW-0133">Cell shape</keyword>
<feature type="domain" description="Mur ligase C-terminal" evidence="9">
    <location>
        <begin position="297"/>
        <end position="410"/>
    </location>
</feature>
<dbReference type="Gene3D" id="3.90.190.20">
    <property type="entry name" value="Mur ligase, C-terminal domain"/>
    <property type="match status" value="1"/>
</dbReference>
<reference evidence="11 12" key="1">
    <citation type="journal article" date="2019" name="Int. J. Syst. Evol. Microbiol.">
        <title>The Global Catalogue of Microorganisms (GCM) 10K type strain sequencing project: providing services to taxonomists for standard genome sequencing and annotation.</title>
        <authorList>
            <consortium name="The Broad Institute Genomics Platform"/>
            <consortium name="The Broad Institute Genome Sequencing Center for Infectious Disease"/>
            <person name="Wu L."/>
            <person name="Ma J."/>
        </authorList>
    </citation>
    <scope>NUCLEOTIDE SEQUENCE [LARGE SCALE GENOMIC DNA]</scope>
    <source>
        <strain evidence="11 12">JCM 15896</strain>
    </source>
</reference>
<dbReference type="EC" id="6.3.2.9" evidence="7 8"/>
<comment type="caution">
    <text evidence="11">The sequence shown here is derived from an EMBL/GenBank/DDBJ whole genome shotgun (WGS) entry which is preliminary data.</text>
</comment>
<dbReference type="InterPro" id="IPR004101">
    <property type="entry name" value="Mur_ligase_C"/>
</dbReference>
<evidence type="ECO:0000256" key="3">
    <source>
        <dbReference type="ARBA" id="ARBA00022490"/>
    </source>
</evidence>
<evidence type="ECO:0000256" key="7">
    <source>
        <dbReference type="HAMAP-Rule" id="MF_00639"/>
    </source>
</evidence>
<keyword evidence="7 8" id="KW-0573">Peptidoglycan synthesis</keyword>
<dbReference type="InterPro" id="IPR036565">
    <property type="entry name" value="Mur-like_cat_sf"/>
</dbReference>
<comment type="pathway">
    <text evidence="2 7 8">Cell wall biogenesis; peptidoglycan biosynthesis.</text>
</comment>
<dbReference type="Gene3D" id="3.40.1190.10">
    <property type="entry name" value="Mur-like, catalytic domain"/>
    <property type="match status" value="1"/>
</dbReference>
<keyword evidence="4 7" id="KW-0436">Ligase</keyword>
<feature type="binding site" evidence="7">
    <location>
        <begin position="110"/>
        <end position="116"/>
    </location>
    <ligand>
        <name>ATP</name>
        <dbReference type="ChEBI" id="CHEBI:30616"/>
    </ligand>
</feature>
<evidence type="ECO:0000256" key="6">
    <source>
        <dbReference type="ARBA" id="ARBA00022840"/>
    </source>
</evidence>
<protein>
    <recommendedName>
        <fullName evidence="7 8">UDP-N-acetylmuramoylalanine--D-glutamate ligase</fullName>
        <ecNumber evidence="7 8">6.3.2.9</ecNumber>
    </recommendedName>
    <alternativeName>
        <fullName evidence="7">D-glutamic acid-adding enzyme</fullName>
    </alternativeName>
    <alternativeName>
        <fullName evidence="7">UDP-N-acetylmuramoyl-L-alanyl-D-glutamate synthetase</fullName>
    </alternativeName>
</protein>
<feature type="domain" description="Mur ligase central" evidence="10">
    <location>
        <begin position="108"/>
        <end position="274"/>
    </location>
</feature>
<keyword evidence="6 7" id="KW-0067">ATP-binding</keyword>
<comment type="catalytic activity">
    <reaction evidence="7 8">
        <text>UDP-N-acetyl-alpha-D-muramoyl-L-alanine + D-glutamate + ATP = UDP-N-acetyl-alpha-D-muramoyl-L-alanyl-D-glutamate + ADP + phosphate + H(+)</text>
        <dbReference type="Rhea" id="RHEA:16429"/>
        <dbReference type="ChEBI" id="CHEBI:15378"/>
        <dbReference type="ChEBI" id="CHEBI:29986"/>
        <dbReference type="ChEBI" id="CHEBI:30616"/>
        <dbReference type="ChEBI" id="CHEBI:43474"/>
        <dbReference type="ChEBI" id="CHEBI:83898"/>
        <dbReference type="ChEBI" id="CHEBI:83900"/>
        <dbReference type="ChEBI" id="CHEBI:456216"/>
        <dbReference type="EC" id="6.3.2.9"/>
    </reaction>
</comment>
<dbReference type="InterPro" id="IPR036615">
    <property type="entry name" value="Mur_ligase_C_dom_sf"/>
</dbReference>
<dbReference type="InterPro" id="IPR013221">
    <property type="entry name" value="Mur_ligase_cen"/>
</dbReference>
<evidence type="ECO:0000313" key="12">
    <source>
        <dbReference type="Proteomes" id="UP001500359"/>
    </source>
</evidence>